<dbReference type="EMBL" id="CAKOAT010051821">
    <property type="protein sequence ID" value="CAH8297460.1"/>
    <property type="molecule type" value="Genomic_DNA"/>
</dbReference>
<protein>
    <recommendedName>
        <fullName evidence="4">Secreted protein</fullName>
    </recommendedName>
</protein>
<evidence type="ECO:0000256" key="1">
    <source>
        <dbReference type="SAM" id="Phobius"/>
    </source>
</evidence>
<gene>
    <name evidence="2" type="ORF">ERUC_LOCUS2183</name>
</gene>
<dbReference type="Proteomes" id="UP001642260">
    <property type="component" value="Unassembled WGS sequence"/>
</dbReference>
<evidence type="ECO:0000313" key="2">
    <source>
        <dbReference type="EMBL" id="CAH8297460.1"/>
    </source>
</evidence>
<accession>A0ABC8ISB2</accession>
<keyword evidence="1" id="KW-0812">Transmembrane</keyword>
<sequence>MHHPLSLAPSARETLLVVLLQQCLLPAPPSLSHESQDLFLWRNGLVYTPGLFMLIFIKRAGKRHATLKIIVFHLLF</sequence>
<proteinExistence type="predicted"/>
<comment type="caution">
    <text evidence="2">The sequence shown here is derived from an EMBL/GenBank/DDBJ whole genome shotgun (WGS) entry which is preliminary data.</text>
</comment>
<evidence type="ECO:0000313" key="3">
    <source>
        <dbReference type="Proteomes" id="UP001642260"/>
    </source>
</evidence>
<organism evidence="2 3">
    <name type="scientific">Eruca vesicaria subsp. sativa</name>
    <name type="common">Garden rocket</name>
    <name type="synonym">Eruca sativa</name>
    <dbReference type="NCBI Taxonomy" id="29727"/>
    <lineage>
        <taxon>Eukaryota</taxon>
        <taxon>Viridiplantae</taxon>
        <taxon>Streptophyta</taxon>
        <taxon>Embryophyta</taxon>
        <taxon>Tracheophyta</taxon>
        <taxon>Spermatophyta</taxon>
        <taxon>Magnoliopsida</taxon>
        <taxon>eudicotyledons</taxon>
        <taxon>Gunneridae</taxon>
        <taxon>Pentapetalae</taxon>
        <taxon>rosids</taxon>
        <taxon>malvids</taxon>
        <taxon>Brassicales</taxon>
        <taxon>Brassicaceae</taxon>
        <taxon>Brassiceae</taxon>
        <taxon>Eruca</taxon>
    </lineage>
</organism>
<feature type="transmembrane region" description="Helical" evidence="1">
    <location>
        <begin position="39"/>
        <end position="57"/>
    </location>
</feature>
<evidence type="ECO:0008006" key="4">
    <source>
        <dbReference type="Google" id="ProtNLM"/>
    </source>
</evidence>
<keyword evidence="1" id="KW-1133">Transmembrane helix</keyword>
<reference evidence="2 3" key="1">
    <citation type="submission" date="2022-03" db="EMBL/GenBank/DDBJ databases">
        <authorList>
            <person name="Macdonald S."/>
            <person name="Ahmed S."/>
            <person name="Newling K."/>
        </authorList>
    </citation>
    <scope>NUCLEOTIDE SEQUENCE [LARGE SCALE GENOMIC DNA]</scope>
</reference>
<name>A0ABC8ISB2_ERUVS</name>
<keyword evidence="3" id="KW-1185">Reference proteome</keyword>
<dbReference type="AlphaFoldDB" id="A0ABC8ISB2"/>
<keyword evidence="1" id="KW-0472">Membrane</keyword>